<feature type="compositionally biased region" description="Polar residues" evidence="1">
    <location>
        <begin position="1148"/>
        <end position="1160"/>
    </location>
</feature>
<evidence type="ECO:0000313" key="3">
    <source>
        <dbReference type="RefSeq" id="XP_010263073.1"/>
    </source>
</evidence>
<dbReference type="STRING" id="4432.A0A1U8A8U8"/>
<dbReference type="OrthoDB" id="653468at2759"/>
<dbReference type="Proteomes" id="UP000189703">
    <property type="component" value="Unplaced"/>
</dbReference>
<feature type="compositionally biased region" description="Basic and acidic residues" evidence="1">
    <location>
        <begin position="618"/>
        <end position="627"/>
    </location>
</feature>
<feature type="region of interest" description="Disordered" evidence="1">
    <location>
        <begin position="1166"/>
        <end position="1221"/>
    </location>
</feature>
<sequence length="1261" mass="130896">MATAAGGYEGGAGGKFRKKPFRRVASTPYDRPASAVRNPIDAGRRGWLSKLVDPASRIITKSAQLFFSSVFRKGLPAPLPVSEANQELRHETPEIHPPPGAQEVSNEGDIPSNGSDNNGINELEKILKQKTFTRDEINRLMELLNSRTVDVTVRDEEKRPVSKITEPVPVHDNLEPVPGQANKAESQRLLRGISTPIINSSVGKQILEEDVASPAELAKAYMGNTASKVSTLGLYSQALQEDAALISNMPFPQRSPGMSIRPRLDVRLAGSSGVSQNGYLTPRPRGRSAIYSMACSPYSRVHSSASLKGVESTVDGYIDPSTSSQRIWDNGTLYSGKQVSKRRSSVLDNDIGSVGPIRRIRQKTNLMTPSKSMGLSVPENALPLEKPKHGILSMEHAENGDSISGTSLALVPSQSSEMAQKIFEKIDKLVPSRKERSSELKLAISKDKAPTKLTLDMLHGQALRSMDDVGSSKLLPSIEGTVTSDCWVGSQQTFCQDSTSQKLNKVEENGPRETADKLAPKANGAVTSAFIKDVPSFKAMDSIKPNFVVNPPQMRQAFKMSAHEDFVELDDDSDDMRDSSILLASEKEKSDTPIKEMKATSVETETVEKSVVPSSEAKLLEDSDTRGTDTAASDGPTLPDKTNFTASVTSPPITIAQAATVTPPLPPLFNNTAPPKEPPSAPIFSFGSKDVDKPFSFTPSSVPSSSSELSGLKFGAQQGLRLETFSSPATLSSTTTEVVPKTGDSDKAGNGQKVADSYRKSEPSISSGPATENVPKTGDSDKAGNSQKGVDISSGASTSALPIFSFGTSNNNSGLSNGSVASTSFIFSSSSAPSLPVPSSSMSLMFTTSSTSVTSTTNSTTLFAATSPSISAATPSFAVAPVFQFGSSTSAAVAPSNSVLPPSTSGTECTSLEPKIKQASPFGSLTGSSFGTSSSFTGSSSGNIFAFGASATSSTTNAASSSSTQSQSCNIFNAATGTGSQFGVQVASGETGASPFTQSVPSHFGSSSSSPTFGLSGSSAFSSGSPVFGSTPAKLFDSSTAFGQSASTTVSSSSGASGIFGSTLQGSTSSIFGSSFSSTSSSVAGFSFGVSSGAASATGSVPMVFGSSIGPSSSSIFSFTSASTTTSASPTPSFPLFGAPSPPPVTFGTASPGNNDQMNMEDSMAEDTIQASPPAVQASAFSQPSTPPSNFTFGSPAPSATPPFFQFGTQQNSVAPQTSPFQAAGGSLDFAAGGSFSLGTGGGDKSNRRYIKARRDKPRKK</sequence>
<feature type="region of interest" description="Disordered" evidence="1">
    <location>
        <begin position="1234"/>
        <end position="1261"/>
    </location>
</feature>
<dbReference type="GeneID" id="104601446"/>
<dbReference type="GO" id="GO:0071763">
    <property type="term" value="P:nuclear membrane organization"/>
    <property type="evidence" value="ECO:0000318"/>
    <property type="project" value="GO_Central"/>
</dbReference>
<evidence type="ECO:0000313" key="2">
    <source>
        <dbReference type="Proteomes" id="UP000189703"/>
    </source>
</evidence>
<dbReference type="KEGG" id="nnu:104601446"/>
<feature type="region of interest" description="Disordered" evidence="1">
    <location>
        <begin position="1"/>
        <end position="38"/>
    </location>
</feature>
<dbReference type="InParanoid" id="A0A1U8A8U8"/>
<dbReference type="PANTHER" id="PTHR33416">
    <property type="entry name" value="NUCLEAR PORE COMPLEX PROTEIN NUP1"/>
    <property type="match status" value="1"/>
</dbReference>
<feature type="compositionally biased region" description="Low complexity" evidence="1">
    <location>
        <begin position="694"/>
        <end position="707"/>
    </location>
</feature>
<accession>A0A1U8A8U8</accession>
<feature type="region of interest" description="Disordered" evidence="1">
    <location>
        <begin position="1141"/>
        <end position="1160"/>
    </location>
</feature>
<dbReference type="GO" id="GO:0005635">
    <property type="term" value="C:nuclear envelope"/>
    <property type="evidence" value="ECO:0000318"/>
    <property type="project" value="GO_Central"/>
</dbReference>
<gene>
    <name evidence="3" type="primary">LOC104601446</name>
</gene>
<feature type="compositionally biased region" description="Basic residues" evidence="1">
    <location>
        <begin position="1248"/>
        <end position="1261"/>
    </location>
</feature>
<proteinExistence type="predicted"/>
<feature type="region of interest" description="Disordered" evidence="1">
    <location>
        <begin position="665"/>
        <end position="710"/>
    </location>
</feature>
<feature type="compositionally biased region" description="Polar residues" evidence="1">
    <location>
        <begin position="783"/>
        <end position="793"/>
    </location>
</feature>
<reference evidence="3" key="1">
    <citation type="submission" date="2025-08" db="UniProtKB">
        <authorList>
            <consortium name="RefSeq"/>
        </authorList>
    </citation>
    <scope>IDENTIFICATION</scope>
</reference>
<feature type="compositionally biased region" description="Polar residues" evidence="1">
    <location>
        <begin position="1179"/>
        <end position="1193"/>
    </location>
</feature>
<feature type="region of interest" description="Disordered" evidence="1">
    <location>
        <begin position="86"/>
        <end position="120"/>
    </location>
</feature>
<feature type="compositionally biased region" description="Polar residues" evidence="1">
    <location>
        <begin position="1207"/>
        <end position="1221"/>
    </location>
</feature>
<dbReference type="OMA" id="ESCPNDH"/>
<dbReference type="FunCoup" id="A0A1U8A8U8">
    <property type="interactions" value="1784"/>
</dbReference>
<dbReference type="AlphaFoldDB" id="A0A1U8A8U8"/>
<dbReference type="eggNOG" id="KOG0845">
    <property type="taxonomic scope" value="Eukaryota"/>
</dbReference>
<name>A0A1U8A8U8_NELNU</name>
<feature type="compositionally biased region" description="Basic and acidic residues" evidence="1">
    <location>
        <begin position="585"/>
        <end position="598"/>
    </location>
</feature>
<feature type="compositionally biased region" description="Polar residues" evidence="1">
    <location>
        <begin position="725"/>
        <end position="737"/>
    </location>
</feature>
<organism evidence="2 3">
    <name type="scientific">Nelumbo nucifera</name>
    <name type="common">Sacred lotus</name>
    <dbReference type="NCBI Taxonomy" id="4432"/>
    <lineage>
        <taxon>Eukaryota</taxon>
        <taxon>Viridiplantae</taxon>
        <taxon>Streptophyta</taxon>
        <taxon>Embryophyta</taxon>
        <taxon>Tracheophyta</taxon>
        <taxon>Spermatophyta</taxon>
        <taxon>Magnoliopsida</taxon>
        <taxon>Proteales</taxon>
        <taxon>Nelumbonaceae</taxon>
        <taxon>Nelumbo</taxon>
    </lineage>
</organism>
<keyword evidence="2" id="KW-1185">Reference proteome</keyword>
<feature type="region of interest" description="Disordered" evidence="1">
    <location>
        <begin position="583"/>
        <end position="642"/>
    </location>
</feature>
<evidence type="ECO:0000256" key="1">
    <source>
        <dbReference type="SAM" id="MobiDB-lite"/>
    </source>
</evidence>
<dbReference type="RefSeq" id="XP_010263073.1">
    <property type="nucleotide sequence ID" value="XM_010264771.1"/>
</dbReference>
<protein>
    <submittedName>
        <fullName evidence="3">Nuclear pore complex protein NUP1-like isoform X1</fullName>
    </submittedName>
</protein>
<feature type="region of interest" description="Disordered" evidence="1">
    <location>
        <begin position="725"/>
        <end position="793"/>
    </location>
</feature>
<dbReference type="PANTHER" id="PTHR33416:SF20">
    <property type="entry name" value="NUCLEAR PORE COMPLEX PROTEIN NUP1"/>
    <property type="match status" value="1"/>
</dbReference>
<feature type="compositionally biased region" description="Low complexity" evidence="1">
    <location>
        <begin position="600"/>
        <end position="616"/>
    </location>
</feature>